<dbReference type="GO" id="GO:0005524">
    <property type="term" value="F:ATP binding"/>
    <property type="evidence" value="ECO:0007669"/>
    <property type="project" value="InterPro"/>
</dbReference>
<dbReference type="InterPro" id="IPR003959">
    <property type="entry name" value="ATPase_AAA_core"/>
</dbReference>
<dbReference type="PANTHER" id="PTHR43581">
    <property type="entry name" value="ATP/GTP PHOSPHATASE"/>
    <property type="match status" value="1"/>
</dbReference>
<dbReference type="InterPro" id="IPR027417">
    <property type="entry name" value="P-loop_NTPase"/>
</dbReference>
<dbReference type="GO" id="GO:0016887">
    <property type="term" value="F:ATP hydrolysis activity"/>
    <property type="evidence" value="ECO:0007669"/>
    <property type="project" value="InterPro"/>
</dbReference>
<evidence type="ECO:0000313" key="2">
    <source>
        <dbReference type="EMBL" id="CCI26048.1"/>
    </source>
</evidence>
<comment type="caution">
    <text evidence="2">The sequence shown here is derived from an EMBL/GenBank/DDBJ whole genome shotgun (WGS) entry which is preliminary data.</text>
</comment>
<protein>
    <submittedName>
        <fullName evidence="2">SMC domain protein</fullName>
    </submittedName>
</protein>
<dbReference type="HOGENOM" id="CLU_469976_0_0_3"/>
<feature type="domain" description="ATPase AAA-type core" evidence="1">
    <location>
        <begin position="26"/>
        <end position="316"/>
    </location>
</feature>
<dbReference type="CDD" id="cd00267">
    <property type="entry name" value="ABC_ATPase"/>
    <property type="match status" value="1"/>
</dbReference>
<dbReference type="RefSeq" id="WP_002797728.1">
    <property type="nucleotide sequence ID" value="NZ_HE973759.1"/>
</dbReference>
<dbReference type="SUPFAM" id="SSF52540">
    <property type="entry name" value="P-loop containing nucleoside triphosphate hydrolases"/>
    <property type="match status" value="1"/>
</dbReference>
<organism evidence="2 3">
    <name type="scientific">Microcystis aeruginosa PCC 9809</name>
    <dbReference type="NCBI Taxonomy" id="1160285"/>
    <lineage>
        <taxon>Bacteria</taxon>
        <taxon>Bacillati</taxon>
        <taxon>Cyanobacteriota</taxon>
        <taxon>Cyanophyceae</taxon>
        <taxon>Oscillatoriophycideae</taxon>
        <taxon>Chroococcales</taxon>
        <taxon>Microcystaceae</taxon>
        <taxon>Microcystis</taxon>
    </lineage>
</organism>
<reference evidence="2 3" key="1">
    <citation type="submission" date="2012-04" db="EMBL/GenBank/DDBJ databases">
        <authorList>
            <person name="Genoscope - CEA"/>
        </authorList>
    </citation>
    <scope>NUCLEOTIDE SEQUENCE [LARGE SCALE GENOMIC DNA]</scope>
    <source>
        <strain evidence="2 3">9809</strain>
    </source>
</reference>
<evidence type="ECO:0000313" key="3">
    <source>
        <dbReference type="Proteomes" id="UP000004775"/>
    </source>
</evidence>
<dbReference type="EMBL" id="CAIO01000304">
    <property type="protein sequence ID" value="CCI26048.1"/>
    <property type="molecule type" value="Genomic_DNA"/>
</dbReference>
<proteinExistence type="predicted"/>
<accession>I4HVH4</accession>
<gene>
    <name evidence="2" type="ORF">MICAH_3720006</name>
</gene>
<dbReference type="Pfam" id="PF13304">
    <property type="entry name" value="AAA_21"/>
    <property type="match status" value="1"/>
</dbReference>
<dbReference type="AlphaFoldDB" id="I4HVH4"/>
<sequence>MITKLTLRNFKSIKEQTYEFALFDLLVGRNNSGKSTILQALAIWQFCIEEFRRAAKRTGMTGKQVVLPNFTALPVPEFNLLWREKTERHYPTKADGSKKQEFILIEIDVTWIAESSGPKPCSLGVKLRYSSPQTIYAIPSEGWEHFRKLEGESNHSPSLLPIIAYVPPFSGLEPNEEWRDDGPLRKQVGKAQPGSILRNLLLRVWQENRKDWSEIQKVVKNWFNVDLKDPQYERGVDTQIICEYKQGGKSYDIISAGSGFHQTLTLLAFFYGYKPTTILLDEPDAHLHVNLQREILDYFKNQKAIERNTQFLIATHAEEFIRGVDVRQIISLLDRIPKRVEATPAILTAMADVSNLEITQLSEFNYPVILYVEGETDERLLRGFATSLGRQDKLNQVCCRVMGGGNKKKMKEDSDRHFNGIKQIIPSAKRLVLFDYDDDDQAFHPEANDPKQSLYEWRRKNIENYLLVPDAWIRAAQQTGGFNDQDIFFSPVQKIIREFFDNENLTLPRNQSWRDVKANIFQVVDGKKLLFENKDSLFQTLKSRQLSLASVPSLELTREIVATNMKSDEIHEDVHQFFAKLDQLLS</sequence>
<name>I4HVH4_MICAE</name>
<evidence type="ECO:0000259" key="1">
    <source>
        <dbReference type="Pfam" id="PF13304"/>
    </source>
</evidence>
<dbReference type="InterPro" id="IPR051396">
    <property type="entry name" value="Bact_Antivir_Def_Nuclease"/>
</dbReference>
<dbReference type="Gene3D" id="3.40.50.300">
    <property type="entry name" value="P-loop containing nucleotide triphosphate hydrolases"/>
    <property type="match status" value="2"/>
</dbReference>
<dbReference type="PANTHER" id="PTHR43581:SF2">
    <property type="entry name" value="EXCINUCLEASE ATPASE SUBUNIT"/>
    <property type="match status" value="1"/>
</dbReference>
<dbReference type="Proteomes" id="UP000004775">
    <property type="component" value="Unassembled WGS sequence"/>
</dbReference>